<dbReference type="InterPro" id="IPR051623">
    <property type="entry name" value="FTCD"/>
</dbReference>
<organism evidence="2">
    <name type="scientific">Triticum urartu</name>
    <name type="common">Red wild einkorn</name>
    <name type="synonym">Crithodium urartu</name>
    <dbReference type="NCBI Taxonomy" id="4572"/>
    <lineage>
        <taxon>Eukaryota</taxon>
        <taxon>Viridiplantae</taxon>
        <taxon>Streptophyta</taxon>
        <taxon>Embryophyta</taxon>
        <taxon>Tracheophyta</taxon>
        <taxon>Spermatophyta</taxon>
        <taxon>Magnoliopsida</taxon>
        <taxon>Liliopsida</taxon>
        <taxon>Poales</taxon>
        <taxon>Poaceae</taxon>
        <taxon>BOP clade</taxon>
        <taxon>Pooideae</taxon>
        <taxon>Triticodae</taxon>
        <taxon>Triticeae</taxon>
        <taxon>Triticinae</taxon>
        <taxon>Triticum</taxon>
    </lineage>
</organism>
<dbReference type="GO" id="GO:0016740">
    <property type="term" value="F:transferase activity"/>
    <property type="evidence" value="ECO:0007669"/>
    <property type="project" value="UniProtKB-KW"/>
</dbReference>
<evidence type="ECO:0000259" key="1">
    <source>
        <dbReference type="SMART" id="SM01222"/>
    </source>
</evidence>
<dbReference type="Gene3D" id="3.30.990.10">
    <property type="entry name" value="Formiminotransferase, N-terminal subdomain"/>
    <property type="match status" value="2"/>
</dbReference>
<sequence length="429" mass="46735">MEGKRTDQAKLSTMHSKVICCKLYISESQNAAVVDAISRIGQKDPEVVLLNKFEDEYYNRVRYTLVSYINSESATGEAVFSPIRKVLLAMIEAAFSAINLEVHCGTHPRIGVVDDISFHPLTQAATMEDAAQLAKLVASDIGNGLQVPVFLYAAAHPTGKSVSAVRRELGYFRPNHKGVQWAGPVLPDTLPMKPDVGPVHVPHERGATMVGAQPLVESYNVPIFCKDVPTVEAECAPLEANGVRAPGGAEGMEGKRTDQAKLSTMHPKVICCKLYISESQNGAVVDSISRIGQKDPEVVLLSKFEDEYYNRVRYTLVSYITSESSTGEAVFSPIRKVLLAMIEAAFSAINLEVHSGTHPRIGVVDDMSFHPLSQAATMEDAAQLAKLVASDIGNGLQEEQGLEVDKGYFTDLSKDMMLERYFEIVSAAD</sequence>
<dbReference type="PANTHER" id="PTHR12234:SF5">
    <property type="entry name" value="PUTATIVE, EXPRESSED-RELATED"/>
    <property type="match status" value="1"/>
</dbReference>
<gene>
    <name evidence="2" type="ORF">TRIUR3_11481</name>
</gene>
<dbReference type="STRING" id="4572.M7YNC4"/>
<accession>M7YNC4</accession>
<dbReference type="eggNOG" id="ENOG502QS19">
    <property type="taxonomic scope" value="Eukaryota"/>
</dbReference>
<protein>
    <submittedName>
        <fullName evidence="2">Formimidoyltransferase-cyclodeaminase</fullName>
    </submittedName>
</protein>
<evidence type="ECO:0000313" key="2">
    <source>
        <dbReference type="EMBL" id="EMS48877.1"/>
    </source>
</evidence>
<dbReference type="InterPro" id="IPR037064">
    <property type="entry name" value="Formiminotransferase_N_sf"/>
</dbReference>
<dbReference type="InterPro" id="IPR022384">
    <property type="entry name" value="FormiminoTrfase_cat_dom_sf"/>
</dbReference>
<dbReference type="EMBL" id="KD249332">
    <property type="protein sequence ID" value="EMS48877.1"/>
    <property type="molecule type" value="Genomic_DNA"/>
</dbReference>
<feature type="domain" description="Formiminotransferase N-terminal subdomain" evidence="1">
    <location>
        <begin position="17"/>
        <end position="214"/>
    </location>
</feature>
<dbReference type="GO" id="GO:0005542">
    <property type="term" value="F:folic acid binding"/>
    <property type="evidence" value="ECO:0007669"/>
    <property type="project" value="InterPro"/>
</dbReference>
<dbReference type="SMART" id="SM01222">
    <property type="entry name" value="FTCD_N"/>
    <property type="match status" value="2"/>
</dbReference>
<proteinExistence type="predicted"/>
<feature type="domain" description="Formiminotransferase N-terminal subdomain" evidence="1">
    <location>
        <begin position="268"/>
        <end position="429"/>
    </location>
</feature>
<dbReference type="InterPro" id="IPR012886">
    <property type="entry name" value="Formiminotransferase_N"/>
</dbReference>
<dbReference type="Pfam" id="PF07837">
    <property type="entry name" value="FTCD_N"/>
    <property type="match status" value="2"/>
</dbReference>
<dbReference type="SUPFAM" id="SSF55116">
    <property type="entry name" value="Formiminotransferase domain of formiminotransferase-cyclodeaminase"/>
    <property type="match status" value="2"/>
</dbReference>
<keyword evidence="2" id="KW-0808">Transferase</keyword>
<name>M7YNC4_TRIUA</name>
<dbReference type="PANTHER" id="PTHR12234">
    <property type="entry name" value="FORMIMINOTRANSFERASE-CYCLODEAMINASE"/>
    <property type="match status" value="1"/>
</dbReference>
<dbReference type="AlphaFoldDB" id="M7YNC4"/>
<reference evidence="2" key="1">
    <citation type="journal article" date="2013" name="Nature">
        <title>Draft genome of the wheat A-genome progenitor Triticum urartu.</title>
        <authorList>
            <person name="Ling H.Q."/>
            <person name="Zhao S."/>
            <person name="Liu D."/>
            <person name="Wang J."/>
            <person name="Sun H."/>
            <person name="Zhang C."/>
            <person name="Fan H."/>
            <person name="Li D."/>
            <person name="Dong L."/>
            <person name="Tao Y."/>
            <person name="Gao C."/>
            <person name="Wu H."/>
            <person name="Li Y."/>
            <person name="Cui Y."/>
            <person name="Guo X."/>
            <person name="Zheng S."/>
            <person name="Wang B."/>
            <person name="Yu K."/>
            <person name="Liang Q."/>
            <person name="Yang W."/>
            <person name="Lou X."/>
            <person name="Chen J."/>
            <person name="Feng M."/>
            <person name="Jian J."/>
            <person name="Zhang X."/>
            <person name="Luo G."/>
            <person name="Jiang Y."/>
            <person name="Liu J."/>
            <person name="Wang Z."/>
            <person name="Sha Y."/>
            <person name="Zhang B."/>
            <person name="Wu H."/>
            <person name="Tang D."/>
            <person name="Shen Q."/>
            <person name="Xue P."/>
            <person name="Zou S."/>
            <person name="Wang X."/>
            <person name="Liu X."/>
            <person name="Wang F."/>
            <person name="Yang Y."/>
            <person name="An X."/>
            <person name="Dong Z."/>
            <person name="Zhang K."/>
            <person name="Zhang X."/>
            <person name="Luo M.C."/>
            <person name="Dvorak J."/>
            <person name="Tong Y."/>
            <person name="Wang J."/>
            <person name="Yang H."/>
            <person name="Li Z."/>
            <person name="Wang D."/>
            <person name="Zhang A."/>
            <person name="Wang J."/>
        </authorList>
    </citation>
    <scope>NUCLEOTIDE SEQUENCE</scope>
</reference>